<dbReference type="RefSeq" id="WP_144642955.1">
    <property type="nucleotide sequence ID" value="NZ_BNAX01000006.1"/>
</dbReference>
<reference evidence="2 3" key="1">
    <citation type="submission" date="2019-07" db="EMBL/GenBank/DDBJ databases">
        <title>New species of Amycolatopsis and Streptomyces.</title>
        <authorList>
            <person name="Duangmal K."/>
            <person name="Teo W.F.A."/>
            <person name="Lipun K."/>
        </authorList>
    </citation>
    <scope>NUCLEOTIDE SEQUENCE [LARGE SCALE GENOMIC DNA]</scope>
    <source>
        <strain evidence="2 3">JCM 30562</strain>
    </source>
</reference>
<keyword evidence="3" id="KW-1185">Reference proteome</keyword>
<dbReference type="PANTHER" id="PTHR34310:SF8">
    <property type="entry name" value="CONSERVED PROTEIN"/>
    <property type="match status" value="1"/>
</dbReference>
<gene>
    <name evidence="2" type="ORF">FNH06_28225</name>
</gene>
<evidence type="ECO:0000313" key="3">
    <source>
        <dbReference type="Proteomes" id="UP000318578"/>
    </source>
</evidence>
<feature type="domain" description="DUF427" evidence="1">
    <location>
        <begin position="23"/>
        <end position="121"/>
    </location>
</feature>
<dbReference type="Pfam" id="PF04248">
    <property type="entry name" value="NTP_transf_9"/>
    <property type="match status" value="1"/>
</dbReference>
<comment type="caution">
    <text evidence="2">The sequence shown here is derived from an EMBL/GenBank/DDBJ whole genome shotgun (WGS) entry which is preliminary data.</text>
</comment>
<protein>
    <submittedName>
        <fullName evidence="2">DUF427 domain-containing protein</fullName>
    </submittedName>
</protein>
<dbReference type="Gene3D" id="2.170.150.40">
    <property type="entry name" value="Domain of unknown function (DUF427)"/>
    <property type="match status" value="1"/>
</dbReference>
<organism evidence="2 3">
    <name type="scientific">Amycolatopsis acidiphila</name>
    <dbReference type="NCBI Taxonomy" id="715473"/>
    <lineage>
        <taxon>Bacteria</taxon>
        <taxon>Bacillati</taxon>
        <taxon>Actinomycetota</taxon>
        <taxon>Actinomycetes</taxon>
        <taxon>Pseudonocardiales</taxon>
        <taxon>Pseudonocardiaceae</taxon>
        <taxon>Amycolatopsis</taxon>
    </lineage>
</organism>
<accession>A0A558A1Y1</accession>
<dbReference type="EMBL" id="VJZA01000063">
    <property type="protein sequence ID" value="TVT18271.1"/>
    <property type="molecule type" value="Genomic_DNA"/>
</dbReference>
<proteinExistence type="predicted"/>
<dbReference type="InterPro" id="IPR038694">
    <property type="entry name" value="DUF427_sf"/>
</dbReference>
<name>A0A558A1Y1_9PSEU</name>
<dbReference type="PANTHER" id="PTHR34310">
    <property type="entry name" value="DUF427 DOMAIN PROTEIN (AFU_ORTHOLOGUE AFUA_3G02220)"/>
    <property type="match status" value="1"/>
</dbReference>
<dbReference type="OrthoDB" id="285364at2"/>
<sequence>MANRIRTPGPLHPITLEPTPGRVVVRVGGRVVADSTSAMTLREAAYSPVQYIPLADVDQSVLRPSSHQTYCPYKGEASYYSLAVKHPDSGEVEEIADAVWTYTDPYDAVDRIASHVAFYPDRVEVTVE</sequence>
<dbReference type="InterPro" id="IPR007361">
    <property type="entry name" value="DUF427"/>
</dbReference>
<evidence type="ECO:0000259" key="1">
    <source>
        <dbReference type="Pfam" id="PF04248"/>
    </source>
</evidence>
<dbReference type="AlphaFoldDB" id="A0A558A1Y1"/>
<evidence type="ECO:0000313" key="2">
    <source>
        <dbReference type="EMBL" id="TVT18271.1"/>
    </source>
</evidence>
<dbReference type="Proteomes" id="UP000318578">
    <property type="component" value="Unassembled WGS sequence"/>
</dbReference>